<evidence type="ECO:0000313" key="3">
    <source>
        <dbReference type="Proteomes" id="UP000072660"/>
    </source>
</evidence>
<evidence type="ECO:0000256" key="1">
    <source>
        <dbReference type="SAM" id="Phobius"/>
    </source>
</evidence>
<dbReference type="AlphaFoldDB" id="A0A139SYH2"/>
<keyword evidence="1" id="KW-0812">Transmembrane</keyword>
<keyword evidence="3" id="KW-1185">Reference proteome</keyword>
<keyword evidence="1" id="KW-0472">Membrane</keyword>
<dbReference type="Proteomes" id="UP000072660">
    <property type="component" value="Unassembled WGS sequence"/>
</dbReference>
<dbReference type="RefSeq" id="WP_068386271.1">
    <property type="nucleotide sequence ID" value="NZ_LSZO01000003.1"/>
</dbReference>
<dbReference type="EMBL" id="LSZO01000003">
    <property type="protein sequence ID" value="KXU39481.1"/>
    <property type="molecule type" value="Genomic_DNA"/>
</dbReference>
<feature type="transmembrane region" description="Helical" evidence="1">
    <location>
        <begin position="33"/>
        <end position="53"/>
    </location>
</feature>
<organism evidence="2 3">
    <name type="scientific">Ventosimonas gracilis</name>
    <dbReference type="NCBI Taxonomy" id="1680762"/>
    <lineage>
        <taxon>Bacteria</taxon>
        <taxon>Pseudomonadati</taxon>
        <taxon>Pseudomonadota</taxon>
        <taxon>Gammaproteobacteria</taxon>
        <taxon>Pseudomonadales</taxon>
        <taxon>Ventosimonadaceae</taxon>
        <taxon>Ventosimonas</taxon>
    </lineage>
</organism>
<protein>
    <submittedName>
        <fullName evidence="2">Uncharacterized protein</fullName>
    </submittedName>
</protein>
<proteinExistence type="predicted"/>
<comment type="caution">
    <text evidence="2">The sequence shown here is derived from an EMBL/GenBank/DDBJ whole genome shotgun (WGS) entry which is preliminary data.</text>
</comment>
<keyword evidence="1" id="KW-1133">Transmembrane helix</keyword>
<gene>
    <name evidence="2" type="ORF">AXE65_08230</name>
</gene>
<name>A0A139SYH2_9GAMM</name>
<accession>A0A139SYH2</accession>
<sequence>MRWSAPVDAVQSASHLLAQLFVQRQDVDVPDKGIVSVAPVGGFAFLLVVVFGIDGGKPWS</sequence>
<reference evidence="2 3" key="1">
    <citation type="submission" date="2016-02" db="EMBL/GenBank/DDBJ databases">
        <authorList>
            <person name="Wen L."/>
            <person name="He K."/>
            <person name="Yang H."/>
        </authorList>
    </citation>
    <scope>NUCLEOTIDE SEQUENCE [LARGE SCALE GENOMIC DNA]</scope>
    <source>
        <strain evidence="2 3">CV58</strain>
    </source>
</reference>
<evidence type="ECO:0000313" key="2">
    <source>
        <dbReference type="EMBL" id="KXU39481.1"/>
    </source>
</evidence>